<gene>
    <name evidence="10" type="primary">valS</name>
    <name evidence="14" type="ORF">ISQ63_00445</name>
</gene>
<dbReference type="SUPFAM" id="SSF47323">
    <property type="entry name" value="Anticodon-binding domain of a subclass of class I aminoacyl-tRNA synthetases"/>
    <property type="match status" value="1"/>
</dbReference>
<dbReference type="InterPro" id="IPR019499">
    <property type="entry name" value="Val-tRNA_synth_tRNA-bd"/>
</dbReference>
<dbReference type="SUPFAM" id="SSF50677">
    <property type="entry name" value="ValRS/IleRS/LeuRS editing domain"/>
    <property type="match status" value="1"/>
</dbReference>
<dbReference type="GO" id="GO:0004832">
    <property type="term" value="F:valine-tRNA ligase activity"/>
    <property type="evidence" value="ECO:0007669"/>
    <property type="project" value="UniProtKB-UniRule"/>
</dbReference>
<dbReference type="InterPro" id="IPR037118">
    <property type="entry name" value="Val-tRNA_synth_C_sf"/>
</dbReference>
<dbReference type="InterPro" id="IPR014729">
    <property type="entry name" value="Rossmann-like_a/b/a_fold"/>
</dbReference>
<comment type="function">
    <text evidence="10">Catalyzes the attachment of valine to tRNA(Val). As ValRS can inadvertently accommodate and process structurally similar amino acids such as threonine, to avoid such errors, it has a 'posttransfer' editing activity that hydrolyzes mischarged Thr-tRNA(Val) in a tRNA-dependent manner.</text>
</comment>
<evidence type="ECO:0000256" key="6">
    <source>
        <dbReference type="ARBA" id="ARBA00022840"/>
    </source>
</evidence>
<dbReference type="InterPro" id="IPR010978">
    <property type="entry name" value="tRNA-bd_arm"/>
</dbReference>
<dbReference type="SUPFAM" id="SSF52374">
    <property type="entry name" value="Nucleotidylyl transferase"/>
    <property type="match status" value="1"/>
</dbReference>
<dbReference type="PANTHER" id="PTHR11946:SF93">
    <property type="entry name" value="VALINE--TRNA LIGASE, CHLOROPLASTIC_MITOCHONDRIAL 2"/>
    <property type="match status" value="1"/>
</dbReference>
<dbReference type="SUPFAM" id="SSF46589">
    <property type="entry name" value="tRNA-binding arm"/>
    <property type="match status" value="1"/>
</dbReference>
<evidence type="ECO:0000259" key="13">
    <source>
        <dbReference type="Pfam" id="PF10458"/>
    </source>
</evidence>
<evidence type="ECO:0000259" key="12">
    <source>
        <dbReference type="Pfam" id="PF08264"/>
    </source>
</evidence>
<dbReference type="GO" id="GO:0002161">
    <property type="term" value="F:aminoacyl-tRNA deacylase activity"/>
    <property type="evidence" value="ECO:0007669"/>
    <property type="project" value="InterPro"/>
</dbReference>
<dbReference type="EC" id="6.1.1.9" evidence="10"/>
<dbReference type="AlphaFoldDB" id="A0A937I1Q6"/>
<accession>A0A937I1Q6</accession>
<evidence type="ECO:0000256" key="1">
    <source>
        <dbReference type="ARBA" id="ARBA00004496"/>
    </source>
</evidence>
<evidence type="ECO:0000256" key="5">
    <source>
        <dbReference type="ARBA" id="ARBA00022741"/>
    </source>
</evidence>
<dbReference type="InterPro" id="IPR002300">
    <property type="entry name" value="aa-tRNA-synth_Ia"/>
</dbReference>
<comment type="catalytic activity">
    <reaction evidence="9 10">
        <text>tRNA(Val) + L-valine + ATP = L-valyl-tRNA(Val) + AMP + diphosphate</text>
        <dbReference type="Rhea" id="RHEA:10704"/>
        <dbReference type="Rhea" id="RHEA-COMP:9672"/>
        <dbReference type="Rhea" id="RHEA-COMP:9708"/>
        <dbReference type="ChEBI" id="CHEBI:30616"/>
        <dbReference type="ChEBI" id="CHEBI:33019"/>
        <dbReference type="ChEBI" id="CHEBI:57762"/>
        <dbReference type="ChEBI" id="CHEBI:78442"/>
        <dbReference type="ChEBI" id="CHEBI:78537"/>
        <dbReference type="ChEBI" id="CHEBI:456215"/>
        <dbReference type="EC" id="6.1.1.9"/>
    </reaction>
</comment>
<protein>
    <recommendedName>
        <fullName evidence="10">Valine--tRNA ligase</fullName>
        <ecNumber evidence="10">6.1.1.9</ecNumber>
    </recommendedName>
    <alternativeName>
        <fullName evidence="10">Valyl-tRNA synthetase</fullName>
        <shortName evidence="10">ValRS</shortName>
    </alternativeName>
</protein>
<dbReference type="NCBIfam" id="NF004349">
    <property type="entry name" value="PRK05729.1"/>
    <property type="match status" value="1"/>
</dbReference>
<evidence type="ECO:0000313" key="15">
    <source>
        <dbReference type="Proteomes" id="UP000744438"/>
    </source>
</evidence>
<dbReference type="GO" id="GO:0005524">
    <property type="term" value="F:ATP binding"/>
    <property type="evidence" value="ECO:0007669"/>
    <property type="project" value="UniProtKB-UniRule"/>
</dbReference>
<dbReference type="InterPro" id="IPR009008">
    <property type="entry name" value="Val/Leu/Ile-tRNA-synth_edit"/>
</dbReference>
<evidence type="ECO:0000256" key="4">
    <source>
        <dbReference type="ARBA" id="ARBA00022598"/>
    </source>
</evidence>
<comment type="caution">
    <text evidence="14">The sequence shown here is derived from an EMBL/GenBank/DDBJ whole genome shotgun (WGS) entry which is preliminary data.</text>
</comment>
<dbReference type="InterPro" id="IPR001412">
    <property type="entry name" value="aa-tRNA-synth_I_CS"/>
</dbReference>
<dbReference type="CDD" id="cd07962">
    <property type="entry name" value="Anticodon_Ia_Val"/>
    <property type="match status" value="1"/>
</dbReference>
<dbReference type="CDD" id="cd00817">
    <property type="entry name" value="ValRS_core"/>
    <property type="match status" value="1"/>
</dbReference>
<dbReference type="Gene3D" id="1.10.730.10">
    <property type="entry name" value="Isoleucyl-tRNA Synthetase, Domain 1"/>
    <property type="match status" value="1"/>
</dbReference>
<feature type="domain" description="Methionyl/Valyl/Leucyl/Isoleucyl-tRNA synthetase anticodon-binding" evidence="12">
    <location>
        <begin position="636"/>
        <end position="786"/>
    </location>
</feature>
<dbReference type="Pfam" id="PF08264">
    <property type="entry name" value="Anticodon_1"/>
    <property type="match status" value="1"/>
</dbReference>
<dbReference type="InterPro" id="IPR033705">
    <property type="entry name" value="Anticodon_Ia_Val"/>
</dbReference>
<dbReference type="EMBL" id="JADHQC010000001">
    <property type="protein sequence ID" value="MBL6811332.1"/>
    <property type="molecule type" value="Genomic_DNA"/>
</dbReference>
<comment type="subcellular location">
    <subcellularLocation>
        <location evidence="1 10">Cytoplasm</location>
    </subcellularLocation>
</comment>
<dbReference type="GO" id="GO:0006438">
    <property type="term" value="P:valyl-tRNA aminoacylation"/>
    <property type="evidence" value="ECO:0007669"/>
    <property type="project" value="UniProtKB-UniRule"/>
</dbReference>
<dbReference type="HAMAP" id="MF_02004">
    <property type="entry name" value="Val_tRNA_synth_type1"/>
    <property type="match status" value="1"/>
</dbReference>
<dbReference type="Proteomes" id="UP000744438">
    <property type="component" value="Unassembled WGS sequence"/>
</dbReference>
<feature type="short sequence motif" description="'KMSKS' region" evidence="10">
    <location>
        <begin position="519"/>
        <end position="523"/>
    </location>
</feature>
<keyword evidence="5 10" id="KW-0547">Nucleotide-binding</keyword>
<dbReference type="PROSITE" id="PS00178">
    <property type="entry name" value="AA_TRNA_LIGASE_I"/>
    <property type="match status" value="1"/>
</dbReference>
<organism evidence="14 15">
    <name type="scientific">SAR86 cluster bacterium</name>
    <dbReference type="NCBI Taxonomy" id="2030880"/>
    <lineage>
        <taxon>Bacteria</taxon>
        <taxon>Pseudomonadati</taxon>
        <taxon>Pseudomonadota</taxon>
        <taxon>Gammaproteobacteria</taxon>
        <taxon>SAR86 cluster</taxon>
    </lineage>
</organism>
<evidence type="ECO:0000256" key="10">
    <source>
        <dbReference type="HAMAP-Rule" id="MF_02004"/>
    </source>
</evidence>
<feature type="domain" description="Valyl-tRNA synthetase tRNA-binding arm" evidence="13">
    <location>
        <begin position="845"/>
        <end position="896"/>
    </location>
</feature>
<evidence type="ECO:0000256" key="8">
    <source>
        <dbReference type="ARBA" id="ARBA00023146"/>
    </source>
</evidence>
<dbReference type="Pfam" id="PF00133">
    <property type="entry name" value="tRNA-synt_1"/>
    <property type="match status" value="1"/>
</dbReference>
<evidence type="ECO:0000256" key="3">
    <source>
        <dbReference type="ARBA" id="ARBA00022490"/>
    </source>
</evidence>
<feature type="short sequence motif" description="'HIGH' region" evidence="10">
    <location>
        <begin position="41"/>
        <end position="51"/>
    </location>
</feature>
<proteinExistence type="inferred from homology"/>
<evidence type="ECO:0000313" key="14">
    <source>
        <dbReference type="EMBL" id="MBL6811332.1"/>
    </source>
</evidence>
<keyword evidence="10" id="KW-0175">Coiled coil</keyword>
<keyword evidence="8 10" id="KW-0030">Aminoacyl-tRNA synthetase</keyword>
<evidence type="ECO:0000256" key="7">
    <source>
        <dbReference type="ARBA" id="ARBA00022917"/>
    </source>
</evidence>
<reference evidence="14" key="1">
    <citation type="submission" date="2020-10" db="EMBL/GenBank/DDBJ databases">
        <title>Microbiome of the Black Sea water column analyzed by genome centric metagenomics.</title>
        <authorList>
            <person name="Cabello-Yeves P.J."/>
            <person name="Callieri C."/>
            <person name="Picazo A."/>
            <person name="Mehrshad M."/>
            <person name="Haro-Moreno J.M."/>
            <person name="Roda-Garcia J."/>
            <person name="Dzembekova N."/>
            <person name="Slabakova V."/>
            <person name="Slabakova N."/>
            <person name="Moncheva S."/>
            <person name="Rodriguez-Valera F."/>
        </authorList>
    </citation>
    <scope>NUCLEOTIDE SEQUENCE</scope>
    <source>
        <strain evidence="14">BS307-5m-G49</strain>
    </source>
</reference>
<dbReference type="Gene3D" id="3.40.50.620">
    <property type="entry name" value="HUPs"/>
    <property type="match status" value="2"/>
</dbReference>
<keyword evidence="7 10" id="KW-0648">Protein biosynthesis</keyword>
<dbReference type="GO" id="GO:0005829">
    <property type="term" value="C:cytosol"/>
    <property type="evidence" value="ECO:0007669"/>
    <property type="project" value="TreeGrafter"/>
</dbReference>
<keyword evidence="4 10" id="KW-0436">Ligase</keyword>
<dbReference type="InterPro" id="IPR009080">
    <property type="entry name" value="tRNAsynth_Ia_anticodon-bd"/>
</dbReference>
<name>A0A937I1Q6_9GAMM</name>
<keyword evidence="3 10" id="KW-0963">Cytoplasm</keyword>
<dbReference type="FunFam" id="3.40.50.620:FF:000032">
    <property type="entry name" value="Valine--tRNA ligase"/>
    <property type="match status" value="1"/>
</dbReference>
<sequence>MKKTYSPKNLEKKWYRFWEKSGFFKPTYKSKKTFSIMIPPPNVTGSLHMGHGFQNTLMDIMTRLKRMQQYDVLWQVGTDHAGIATQLVVERKLESEGKTRESLGRSKFEKEIWKWKKYSGNTITKQLRRLGSSVDWSTEKFTMDADFSDAVSEVFCKLFDEGLIYKGYRLVNWDPSLQTALSDLEVSNEEESSFIWNINYEHDTGHLTVATTRPETLLGDMAVAVNPKDKKYKKLIGKTVKLPLTGREIPVIADGYVDMSFGTGCLKVTPAHDFNDFEIGKRHKLEFLNILNKDGTLNENVPRKYQNLKMLEARKIIIEDLDQANLLAGSEKHKLAIPRGERTGEILEPYLTEQWYLKTKNLAQEASKLVRNGKIQFVPKNWEKTFFNWMRDIEDWCISRQLWWGHRIPAWYDENKKVYVGKSEAEVRKKNKISGVLIRDEDVLDTWFSSQLWTFATLGWPKKTKQLAKFHPTSILVTGFDIIFFWVARMIMISQKFLKEPPFKRVFIHGLVRDSEGQKMSKSKGNIIDPIDVIDGIPLNTLIAKRTENLIVPSLREKIERATKKEFPSGIPSFGTDALRLTFASLASGSRDINFDVKRVEGYRNFCNKLWNASRFIKLQCKGYKKSKKLSDDPIDKWVRSEFNKSLKNYVDHIDNSRFDLATQVLYEFIWEKLCDWYIEFCKIRLNNQSISNAEKAQIKNSLLDVFEKTLKLAHPVMPFITEEIWQSFKETFKAKEKSIMVSKLPTKYLGTSNLKNIESLRSVISGIRNIRSEMLISPKKDITIIVEKNKSIKKLLEQNKNYLLNLTRVKKIEFLSKNLPPSAISLVDGTKIHIPLQGLIDPKSEIERNHKNLEKFNKSFQGLKNQLDNKKFLLNAPKTLVQERKRNLKEISQKIITTEKHIKTLEKLK</sequence>
<evidence type="ECO:0000256" key="2">
    <source>
        <dbReference type="ARBA" id="ARBA00011245"/>
    </source>
</evidence>
<evidence type="ECO:0000256" key="9">
    <source>
        <dbReference type="ARBA" id="ARBA00047552"/>
    </source>
</evidence>
<dbReference type="InterPro" id="IPR013155">
    <property type="entry name" value="M/V/L/I-tRNA-synth_anticd-bd"/>
</dbReference>
<feature type="domain" description="Aminoacyl-tRNA synthetase class Ia" evidence="11">
    <location>
        <begin position="13"/>
        <end position="596"/>
    </location>
</feature>
<dbReference type="Pfam" id="PF10458">
    <property type="entry name" value="Val_tRNA-synt_C"/>
    <property type="match status" value="1"/>
</dbReference>
<comment type="similarity">
    <text evidence="10">Belongs to the class-I aminoacyl-tRNA synthetase family. ValS type 1 subfamily.</text>
</comment>
<dbReference type="Gene3D" id="1.10.287.380">
    <property type="entry name" value="Valyl-tRNA synthetase, C-terminal domain"/>
    <property type="match status" value="1"/>
</dbReference>
<dbReference type="NCBIfam" id="TIGR00422">
    <property type="entry name" value="valS"/>
    <property type="match status" value="1"/>
</dbReference>
<comment type="domain">
    <text evidence="10">ValRS has two distinct active sites: one for aminoacylation and one for editing. The misactivated threonine is translocated from the active site to the editing site.</text>
</comment>
<comment type="subunit">
    <text evidence="2 10">Monomer.</text>
</comment>
<dbReference type="InterPro" id="IPR002303">
    <property type="entry name" value="Valyl-tRNA_ligase"/>
</dbReference>
<feature type="binding site" evidence="10">
    <location>
        <position position="522"/>
    </location>
    <ligand>
        <name>ATP</name>
        <dbReference type="ChEBI" id="CHEBI:30616"/>
    </ligand>
</feature>
<evidence type="ECO:0000259" key="11">
    <source>
        <dbReference type="Pfam" id="PF00133"/>
    </source>
</evidence>
<comment type="domain">
    <text evidence="10">The C-terminal coiled-coil domain is crucial for aminoacylation activity.</text>
</comment>
<dbReference type="PRINTS" id="PR00986">
    <property type="entry name" value="TRNASYNTHVAL"/>
</dbReference>
<dbReference type="PANTHER" id="PTHR11946">
    <property type="entry name" value="VALYL-TRNA SYNTHETASES"/>
    <property type="match status" value="1"/>
</dbReference>
<keyword evidence="6 10" id="KW-0067">ATP-binding</keyword>